<dbReference type="Pfam" id="PF07504">
    <property type="entry name" value="FTP"/>
    <property type="match status" value="1"/>
</dbReference>
<dbReference type="Gene3D" id="1.10.390.10">
    <property type="entry name" value="Neutral Protease Domain 2"/>
    <property type="match status" value="1"/>
</dbReference>
<comment type="similarity">
    <text evidence="2">Belongs to the SMC family. SMC2 subfamily.</text>
</comment>
<dbReference type="InterPro" id="IPR027268">
    <property type="entry name" value="Peptidase_M4/M1_CTD_sf"/>
</dbReference>
<evidence type="ECO:0000256" key="12">
    <source>
        <dbReference type="ARBA" id="ARBA00023067"/>
    </source>
</evidence>
<evidence type="ECO:0000256" key="8">
    <source>
        <dbReference type="ARBA" id="ARBA00022833"/>
    </source>
</evidence>
<dbReference type="GO" id="GO:0006508">
    <property type="term" value="P:proteolysis"/>
    <property type="evidence" value="ECO:0007669"/>
    <property type="project" value="UniProtKB-KW"/>
</dbReference>
<sequence length="1988" mass="220883">MKSIRTAALLSIAFLASATAHSTRKSLNFGPRHPTARYVTEPQLTSTLMTAQDPLDVAKSFLSAYTTSDYYIREDSYTDRNTGVTHVYVRQKVDGLEVADGDMNLNIRDGRVLSYGDSFYRGASPASFDKRPSSSHATHCADLAGEKMAVAGGDAQLVFAELANTADELYARNCARPLAAVQEALTANAHGDSHDPRRAALYFMIAAHADAATVDDLTRDFDKHIDHMTVAQETHFVGNDAHPTAVISGLPGSLNPVKARVVYVQTPTENNETELHAVWRLEVEMQDNWYEAYVSASDPSTIVSVVDWASDSPMPKPGGKLNALEAKLATGHVVDADKAGSYKVWKWGLNDPESGERSVEEAWHDKVASPLGWHTISKKNNPNGGPTWLGKHDKHGDDQTYLNFTTTWGNNVFAHENWEGRNNWISNYRPDAGAGLKFEFKYDPKTGLDDTPAESPKDYVDLSVTQLFYTSNMVHDLYYRYGFDELSGNFQQDNYGRGGKEGDAVIANSQDGSGYNNANFMTPPDGQNGRCRMYVWNTAAPYRDGDLEAGIVIHELTHGLSTRLTGGPANSGCLGWGESGGMGEGWGDFLATTIRSTKDYKDYSMGSWAANQVKGIRNYVYSTNMTVNPSTYKTLDKPGYWGVHAIGEVWAEILWVVSQNIIAKHGYSETLFPPQPLEDGTIPIGDFYRPQVMGKPLVPKHGNTLMVQLVISAMKLQPCRPSFFDARDAIIEADELLTGGENFCELWTGFASRGVGVDASLRGGTPWGGGVHADGFKLPAKCALTWFNTSLDCLHSSITMKIEELVIEGFKSYPTRTTIRGWDPSFNAITGLNGTGKSNILDAISFVLGLTDYKELRASNWQELIYKKGAAGVTKASVTIVFDNSDPTNSPPGMQSLKQITVTRQISIPNKSKYLVNGHVSQQQHVQTLFQSVQLNINNPNFVIRQGKITKVLNMGPREILGLIEEASGTRMYEEKKEKALRTITKKEKKIEDIESLLEEEINPKLARLRKEKESYLVYTKAASESERLGRIVSAFQYTDYESRLAQRLSDISTLSEQKKTLERSRKDRTKEKAQMVEEEADVTRRRDEEMHKDGKMKALEDEMAKCEKEVAKVLAQAEIVEGVFQENTGKVEEVKVALAKMNDTLEASRNSLATKSAALNNAKDTQSAAQQSLAAAEELCQSLSSGLSGINLYQANIAEAKNRAAAAATEATQSAKQLQLTQAEIRDKEARVQRIETEGREGKEAVEREKKEIERLKSQLEGMGWTREGREESEREVGKLADEARRARDEADRHRSSLSQLDFTYSDPTPNFDRSAVLGPLANLVSLTPEVADKWSTALEICAGGKLYNVVVRDERVGSQLLKHGQLRKRVTLIPLNKISPPRVTPVQIAAAKKIAPGKVFPALELVSFPPQARAAMEYAFGDTLLCADDETAKKVTYDPIVRMRSVTVHGSLYDPSGTLSGGSAPQGAGTLKKVQDVIRCEERTRQARVREEELKKKLEEWGKLERELDGREAKVTGMERGTGGDSSKLARDIEELKRTIVQLESSIAGAKERKKEAEAEAAKLEQDMKEFGGNNKESKLKELKADILKKRSDLTRMTAQNKELQKGVQIAQLELEQMETDIEKATEEVEVAQTAVKESQAQIRELKGKREKAQKARSIVAAKLDEEKAALKAYQTQLDTLAKHIAQVTQRIAEVELEMKTADHELANATKDKAALESRVAELEKLNPWFEDEKRNFGKPGGEFHFATMDMHVIKDSARKAEEQSKNMKRKVNSKANKWFSVEKKDKELQERISMVQKDRFKIEATIQELDREKMAALEHTWTKVNEQFGQIFAELLPSNFAKLQPPEGKELTDGLEVKVRLGQVWKHSLTELSGGQRSLVALSLIMALLQFKPAPMYILDEIDAALDLSHTQHIGTLFRNRFRGSQFVVVSLKEGLFTNANVLFRTRFRDNTSIVERTAQRSNSSLYNEASGTSRGHGQSTRSQA</sequence>
<organism evidence="20 21">
    <name type="scientific">Rhizoctonia solani</name>
    <dbReference type="NCBI Taxonomy" id="456999"/>
    <lineage>
        <taxon>Eukaryota</taxon>
        <taxon>Fungi</taxon>
        <taxon>Dikarya</taxon>
        <taxon>Basidiomycota</taxon>
        <taxon>Agaricomycotina</taxon>
        <taxon>Agaricomycetes</taxon>
        <taxon>Cantharellales</taxon>
        <taxon>Ceratobasidiaceae</taxon>
        <taxon>Rhizoctonia</taxon>
    </lineage>
</organism>
<evidence type="ECO:0000256" key="4">
    <source>
        <dbReference type="ARBA" id="ARBA00022723"/>
    </source>
</evidence>
<dbReference type="GO" id="GO:0004222">
    <property type="term" value="F:metalloendopeptidase activity"/>
    <property type="evidence" value="ECO:0007669"/>
    <property type="project" value="InterPro"/>
</dbReference>
<evidence type="ECO:0000313" key="21">
    <source>
        <dbReference type="Proteomes" id="UP000663831"/>
    </source>
</evidence>
<feature type="region of interest" description="Disordered" evidence="17">
    <location>
        <begin position="1265"/>
        <end position="1306"/>
    </location>
</feature>
<feature type="signal peptide" evidence="18">
    <location>
        <begin position="1"/>
        <end position="20"/>
    </location>
</feature>
<evidence type="ECO:0000256" key="14">
    <source>
        <dbReference type="PIRSR" id="PIRSR601842-1"/>
    </source>
</evidence>
<evidence type="ECO:0000313" key="20">
    <source>
        <dbReference type="EMBL" id="CAE6503702.1"/>
    </source>
</evidence>
<keyword evidence="6" id="KW-0547">Nucleotide-binding</keyword>
<dbReference type="Gene3D" id="1.10.287.1490">
    <property type="match status" value="1"/>
</dbReference>
<feature type="binding site" evidence="15">
    <location>
        <position position="558"/>
    </location>
    <ligand>
        <name>Zn(2+)</name>
        <dbReference type="ChEBI" id="CHEBI:29105"/>
        <note>catalytic</note>
    </ligand>
</feature>
<dbReference type="GO" id="GO:0030261">
    <property type="term" value="P:chromosome condensation"/>
    <property type="evidence" value="ECO:0007669"/>
    <property type="project" value="UniProtKB-KW"/>
</dbReference>
<evidence type="ECO:0000256" key="18">
    <source>
        <dbReference type="SAM" id="SignalP"/>
    </source>
</evidence>
<dbReference type="GO" id="GO:0005615">
    <property type="term" value="C:extracellular space"/>
    <property type="evidence" value="ECO:0007669"/>
    <property type="project" value="InterPro"/>
</dbReference>
<comment type="cofactor">
    <cofactor evidence="15">
        <name>Zn(2+)</name>
        <dbReference type="ChEBI" id="CHEBI:29105"/>
    </cofactor>
    <text evidence="15">Binds 1 zinc ion per subunit.</text>
</comment>
<dbReference type="GO" id="GO:0005694">
    <property type="term" value="C:chromosome"/>
    <property type="evidence" value="ECO:0007669"/>
    <property type="project" value="InterPro"/>
</dbReference>
<keyword evidence="8 15" id="KW-0862">Zinc</keyword>
<evidence type="ECO:0000256" key="7">
    <source>
        <dbReference type="ARBA" id="ARBA00022801"/>
    </source>
</evidence>
<evidence type="ECO:0000256" key="6">
    <source>
        <dbReference type="ARBA" id="ARBA00022741"/>
    </source>
</evidence>
<keyword evidence="4 15" id="KW-0479">Metal-binding</keyword>
<dbReference type="Pfam" id="PF06470">
    <property type="entry name" value="SMC_hinge"/>
    <property type="match status" value="1"/>
</dbReference>
<dbReference type="GO" id="GO:0008270">
    <property type="term" value="F:zinc ion binding"/>
    <property type="evidence" value="ECO:0007669"/>
    <property type="project" value="InterPro"/>
</dbReference>
<dbReference type="GO" id="GO:0005634">
    <property type="term" value="C:nucleus"/>
    <property type="evidence" value="ECO:0007669"/>
    <property type="project" value="UniProtKB-SubCell"/>
</dbReference>
<keyword evidence="7" id="KW-0378">Hydrolase</keyword>
<protein>
    <recommendedName>
        <fullName evidence="19">SMC hinge domain-containing protein</fullName>
    </recommendedName>
</protein>
<dbReference type="InterPro" id="IPR011096">
    <property type="entry name" value="FTP_domain"/>
</dbReference>
<dbReference type="PANTHER" id="PTHR43977">
    <property type="entry name" value="STRUCTURAL MAINTENANCE OF CHROMOSOMES PROTEIN 3"/>
    <property type="match status" value="1"/>
</dbReference>
<dbReference type="InterPro" id="IPR036277">
    <property type="entry name" value="SMC_hinge_sf"/>
</dbReference>
<evidence type="ECO:0000259" key="19">
    <source>
        <dbReference type="SMART" id="SM00968"/>
    </source>
</evidence>
<comment type="subcellular location">
    <subcellularLocation>
        <location evidence="1">Nucleus</location>
    </subcellularLocation>
</comment>
<feature type="binding site" evidence="15">
    <location>
        <position position="311"/>
    </location>
    <ligand>
        <name>Zn(2+)</name>
        <dbReference type="ChEBI" id="CHEBI:29105"/>
        <note>catalytic</note>
    </ligand>
</feature>
<dbReference type="SUPFAM" id="SSF52540">
    <property type="entry name" value="P-loop containing nucleoside triphosphate hydrolases"/>
    <property type="match status" value="1"/>
</dbReference>
<keyword evidence="3" id="KW-0645">Protease</keyword>
<evidence type="ECO:0000256" key="15">
    <source>
        <dbReference type="PIRSR" id="PIRSR601842-2"/>
    </source>
</evidence>
<keyword evidence="5 18" id="KW-0732">Signal</keyword>
<feature type="binding site" evidence="15">
    <location>
        <position position="554"/>
    </location>
    <ligand>
        <name>Zn(2+)</name>
        <dbReference type="ChEBI" id="CHEBI:29105"/>
        <note>catalytic</note>
    </ligand>
</feature>
<accession>A0A8H3HF06</accession>
<evidence type="ECO:0000256" key="5">
    <source>
        <dbReference type="ARBA" id="ARBA00022729"/>
    </source>
</evidence>
<evidence type="ECO:0000256" key="9">
    <source>
        <dbReference type="ARBA" id="ARBA00022840"/>
    </source>
</evidence>
<dbReference type="CDD" id="cd09596">
    <property type="entry name" value="M36"/>
    <property type="match status" value="1"/>
</dbReference>
<dbReference type="EMBL" id="CAJMWV010004752">
    <property type="protein sequence ID" value="CAE6503702.1"/>
    <property type="molecule type" value="Genomic_DNA"/>
</dbReference>
<evidence type="ECO:0000256" key="10">
    <source>
        <dbReference type="ARBA" id="ARBA00023049"/>
    </source>
</evidence>
<dbReference type="InterPro" id="IPR027120">
    <property type="entry name" value="Smc2_ABC"/>
</dbReference>
<feature type="binding site" evidence="15">
    <location>
        <position position="584"/>
    </location>
    <ligand>
        <name>Zn(2+)</name>
        <dbReference type="ChEBI" id="CHEBI:29105"/>
        <note>catalytic</note>
    </ligand>
</feature>
<dbReference type="Pfam" id="PF02463">
    <property type="entry name" value="SMC_N"/>
    <property type="match status" value="1"/>
</dbReference>
<feature type="coiled-coil region" evidence="16">
    <location>
        <begin position="1528"/>
        <end position="1728"/>
    </location>
</feature>
<dbReference type="SUPFAM" id="SSF55486">
    <property type="entry name" value="Metalloproteases ('zincins'), catalytic domain"/>
    <property type="match status" value="1"/>
</dbReference>
<dbReference type="Gene3D" id="3.10.170.10">
    <property type="match status" value="1"/>
</dbReference>
<keyword evidence="10" id="KW-0482">Metalloprotease</keyword>
<dbReference type="GO" id="GO:0016887">
    <property type="term" value="F:ATP hydrolysis activity"/>
    <property type="evidence" value="ECO:0007669"/>
    <property type="project" value="InterPro"/>
</dbReference>
<feature type="compositionally biased region" description="Basic and acidic residues" evidence="17">
    <location>
        <begin position="1268"/>
        <end position="1296"/>
    </location>
</feature>
<keyword evidence="13" id="KW-0131">Cell cycle</keyword>
<dbReference type="GO" id="GO:0007059">
    <property type="term" value="P:chromosome segregation"/>
    <property type="evidence" value="ECO:0007669"/>
    <property type="project" value="UniProtKB-ARBA"/>
</dbReference>
<reference evidence="20" key="1">
    <citation type="submission" date="2021-01" db="EMBL/GenBank/DDBJ databases">
        <authorList>
            <person name="Kaushik A."/>
        </authorList>
    </citation>
    <scope>NUCLEOTIDE SEQUENCE</scope>
    <source>
        <strain evidence="20">AG3-1AP</strain>
    </source>
</reference>
<dbReference type="SMART" id="SM00968">
    <property type="entry name" value="SMC_hinge"/>
    <property type="match status" value="1"/>
</dbReference>
<feature type="domain" description="SMC hinge" evidence="19">
    <location>
        <begin position="1316"/>
        <end position="1438"/>
    </location>
</feature>
<dbReference type="Gene3D" id="1.20.1060.20">
    <property type="match status" value="1"/>
</dbReference>
<feature type="active site" evidence="14">
    <location>
        <position position="555"/>
    </location>
</feature>
<dbReference type="CDD" id="cd03273">
    <property type="entry name" value="ABC_SMC2_euk"/>
    <property type="match status" value="1"/>
</dbReference>
<keyword evidence="12" id="KW-0226">DNA condensation</keyword>
<dbReference type="Gene3D" id="3.30.70.1620">
    <property type="match status" value="1"/>
</dbReference>
<dbReference type="FunFam" id="3.40.50.300:FF:000385">
    <property type="entry name" value="Structural maintenance of chromosomes 2"/>
    <property type="match status" value="1"/>
</dbReference>
<feature type="coiled-coil region" evidence="16">
    <location>
        <begin position="1753"/>
        <end position="1780"/>
    </location>
</feature>
<feature type="region of interest" description="Disordered" evidence="17">
    <location>
        <begin position="1057"/>
        <end position="1093"/>
    </location>
</feature>
<evidence type="ECO:0000256" key="3">
    <source>
        <dbReference type="ARBA" id="ARBA00022670"/>
    </source>
</evidence>
<evidence type="ECO:0000256" key="2">
    <source>
        <dbReference type="ARBA" id="ARBA00005231"/>
    </source>
</evidence>
<name>A0A8H3HF06_9AGAM</name>
<dbReference type="Pfam" id="PF02128">
    <property type="entry name" value="Peptidase_M36"/>
    <property type="match status" value="1"/>
</dbReference>
<keyword evidence="11 16" id="KW-0175">Coiled coil</keyword>
<dbReference type="InterPro" id="IPR001842">
    <property type="entry name" value="Peptidase_M36"/>
</dbReference>
<dbReference type="GO" id="GO:0005524">
    <property type="term" value="F:ATP binding"/>
    <property type="evidence" value="ECO:0007669"/>
    <property type="project" value="UniProtKB-KW"/>
</dbReference>
<dbReference type="SUPFAM" id="SSF75553">
    <property type="entry name" value="Smc hinge domain"/>
    <property type="match status" value="1"/>
</dbReference>
<dbReference type="InterPro" id="IPR010935">
    <property type="entry name" value="SMC_hinge"/>
</dbReference>
<feature type="region of interest" description="Disordered" evidence="17">
    <location>
        <begin position="1968"/>
        <end position="1988"/>
    </location>
</feature>
<feature type="chain" id="PRO_5034694564" description="SMC hinge domain-containing protein" evidence="18">
    <location>
        <begin position="21"/>
        <end position="1988"/>
    </location>
</feature>
<evidence type="ECO:0000256" key="17">
    <source>
        <dbReference type="SAM" id="MobiDB-lite"/>
    </source>
</evidence>
<evidence type="ECO:0000256" key="11">
    <source>
        <dbReference type="ARBA" id="ARBA00023054"/>
    </source>
</evidence>
<evidence type="ECO:0000256" key="1">
    <source>
        <dbReference type="ARBA" id="ARBA00004123"/>
    </source>
</evidence>
<dbReference type="Proteomes" id="UP000663831">
    <property type="component" value="Unassembled WGS sequence"/>
</dbReference>
<dbReference type="Gene3D" id="3.40.50.300">
    <property type="entry name" value="P-loop containing nucleotide triphosphate hydrolases"/>
    <property type="match status" value="2"/>
</dbReference>
<evidence type="ECO:0000256" key="13">
    <source>
        <dbReference type="ARBA" id="ARBA00023306"/>
    </source>
</evidence>
<dbReference type="InterPro" id="IPR003395">
    <property type="entry name" value="RecF/RecN/SMC_N"/>
</dbReference>
<gene>
    <name evidence="20" type="ORF">RDB_LOCUS122148</name>
</gene>
<comment type="caution">
    <text evidence="20">The sequence shown here is derived from an EMBL/GenBank/DDBJ whole genome shotgun (WGS) entry which is preliminary data.</text>
</comment>
<dbReference type="InterPro" id="IPR027417">
    <property type="entry name" value="P-loop_NTPase"/>
</dbReference>
<keyword evidence="9" id="KW-0067">ATP-binding</keyword>
<evidence type="ECO:0000256" key="16">
    <source>
        <dbReference type="SAM" id="Coils"/>
    </source>
</evidence>
<proteinExistence type="inferred from homology"/>